<comment type="function">
    <text evidence="2">Catalyzes an amino-pyrimidine hydrolysis reaction at the C5' of the pyrimidine moiety of thiamine compounds, a reaction that is part of a thiamine salvage pathway. Thus, catalyzes the conversion of 4-amino-5-aminomethyl-2-methylpyrimidine to 4-amino-5-hydroxymethyl-2-methylpyrimidine (HMP).</text>
</comment>
<keyword evidence="2 5" id="KW-0378">Hydrolase</keyword>
<evidence type="ECO:0000313" key="5">
    <source>
        <dbReference type="EMBL" id="GFG59693.1"/>
    </source>
</evidence>
<dbReference type="InterPro" id="IPR004305">
    <property type="entry name" value="Thiaminase-2/PQQC"/>
</dbReference>
<dbReference type="GO" id="GO:0009228">
    <property type="term" value="P:thiamine biosynthetic process"/>
    <property type="evidence" value="ECO:0007669"/>
    <property type="project" value="UniProtKB-KW"/>
</dbReference>
<evidence type="ECO:0000313" key="6">
    <source>
        <dbReference type="Proteomes" id="UP000465241"/>
    </source>
</evidence>
<dbReference type="EMBL" id="BLKT01000003">
    <property type="protein sequence ID" value="GFG59693.1"/>
    <property type="molecule type" value="Genomic_DNA"/>
</dbReference>
<dbReference type="PIRSF" id="PIRSF003170">
    <property type="entry name" value="Pet18p"/>
    <property type="match status" value="1"/>
</dbReference>
<comment type="pathway">
    <text evidence="1 2">Cofactor biosynthesis; thiamine diphosphate biosynthesis.</text>
</comment>
<keyword evidence="2" id="KW-0784">Thiamine biosynthesis</keyword>
<keyword evidence="6" id="KW-1185">Reference proteome</keyword>
<gene>
    <name evidence="5" type="ORF">MMUR_38290</name>
</gene>
<evidence type="ECO:0000256" key="1">
    <source>
        <dbReference type="ARBA" id="ARBA00004948"/>
    </source>
</evidence>
<dbReference type="NCBIfam" id="TIGR04306">
    <property type="entry name" value="salvage_TenA"/>
    <property type="match status" value="1"/>
</dbReference>
<dbReference type="Proteomes" id="UP000465241">
    <property type="component" value="Unassembled WGS sequence"/>
</dbReference>
<accession>A0A7I9WPX5</accession>
<dbReference type="CDD" id="cd19365">
    <property type="entry name" value="TenA_C-like"/>
    <property type="match status" value="1"/>
</dbReference>
<dbReference type="Gene3D" id="1.20.910.10">
    <property type="entry name" value="Heme oxygenase-like"/>
    <property type="match status" value="1"/>
</dbReference>
<dbReference type="InterPro" id="IPR016084">
    <property type="entry name" value="Haem_Oase-like_multi-hlx"/>
</dbReference>
<feature type="domain" description="Thiaminase-2/PQQC" evidence="4">
    <location>
        <begin position="17"/>
        <end position="223"/>
    </location>
</feature>
<dbReference type="SUPFAM" id="SSF48613">
    <property type="entry name" value="Heme oxygenase-like"/>
    <property type="match status" value="1"/>
</dbReference>
<feature type="active site" description="Proton donor" evidence="3">
    <location>
        <position position="214"/>
    </location>
</feature>
<evidence type="ECO:0000256" key="3">
    <source>
        <dbReference type="PIRSR" id="PIRSR003170-1"/>
    </source>
</evidence>
<dbReference type="Pfam" id="PF03070">
    <property type="entry name" value="TENA_THI-4"/>
    <property type="match status" value="1"/>
</dbReference>
<dbReference type="UniPathway" id="UPA00060"/>
<dbReference type="GO" id="GO:0005829">
    <property type="term" value="C:cytosol"/>
    <property type="evidence" value="ECO:0007669"/>
    <property type="project" value="TreeGrafter"/>
</dbReference>
<dbReference type="InterPro" id="IPR026285">
    <property type="entry name" value="TenA_E"/>
</dbReference>
<reference evidence="5 6" key="1">
    <citation type="journal article" date="2019" name="Emerg. Microbes Infect.">
        <title>Comprehensive subspecies identification of 175 nontuberculous mycobacteria species based on 7547 genomic profiles.</title>
        <authorList>
            <person name="Matsumoto Y."/>
            <person name="Kinjo T."/>
            <person name="Motooka D."/>
            <person name="Nabeya D."/>
            <person name="Jung N."/>
            <person name="Uechi K."/>
            <person name="Horii T."/>
            <person name="Iida T."/>
            <person name="Fujita J."/>
            <person name="Nakamura S."/>
        </authorList>
    </citation>
    <scope>NUCLEOTIDE SEQUENCE [LARGE SCALE GENOMIC DNA]</scope>
    <source>
        <strain evidence="5 6">JCM 13392</strain>
    </source>
</reference>
<proteinExistence type="inferred from homology"/>
<comment type="catalytic activity">
    <reaction evidence="2">
        <text>thiamine + H2O = 5-(2-hydroxyethyl)-4-methylthiazole + 4-amino-5-hydroxymethyl-2-methylpyrimidine + H(+)</text>
        <dbReference type="Rhea" id="RHEA:17509"/>
        <dbReference type="ChEBI" id="CHEBI:15377"/>
        <dbReference type="ChEBI" id="CHEBI:15378"/>
        <dbReference type="ChEBI" id="CHEBI:16892"/>
        <dbReference type="ChEBI" id="CHEBI:17957"/>
        <dbReference type="ChEBI" id="CHEBI:18385"/>
        <dbReference type="EC" id="3.5.99.2"/>
    </reaction>
</comment>
<comment type="similarity">
    <text evidence="2">Belongs to the TenA family.</text>
</comment>
<dbReference type="AlphaFoldDB" id="A0A7I9WPX5"/>
<comment type="caution">
    <text evidence="5">The sequence shown here is derived from an EMBL/GenBank/DDBJ whole genome shotgun (WGS) entry which is preliminary data.</text>
</comment>
<comment type="catalytic activity">
    <reaction evidence="2">
        <text>4-amino-5-aminomethyl-2-methylpyrimidine + H2O = 4-amino-5-hydroxymethyl-2-methylpyrimidine + NH4(+)</text>
        <dbReference type="Rhea" id="RHEA:31799"/>
        <dbReference type="ChEBI" id="CHEBI:15377"/>
        <dbReference type="ChEBI" id="CHEBI:16892"/>
        <dbReference type="ChEBI" id="CHEBI:28938"/>
        <dbReference type="ChEBI" id="CHEBI:63416"/>
        <dbReference type="EC" id="3.5.99.2"/>
    </reaction>
</comment>
<dbReference type="EC" id="3.5.99.2" evidence="2"/>
<dbReference type="InterPro" id="IPR027574">
    <property type="entry name" value="Thiaminase_II"/>
</dbReference>
<dbReference type="PANTHER" id="PTHR43198">
    <property type="entry name" value="BIFUNCTIONAL TH2 PROTEIN"/>
    <property type="match status" value="1"/>
</dbReference>
<sequence length="229" mass="25238">MAPVTTPSADPWSRQLWQEITPIFEAIVAHPFITGLTDGSLEADVFAHYVAQDVHYLREYARTLALIGARCPTLADTAMFAKHAAGVVDDELALHASLLPELGLDPADIAATPVAPTTVAYTSYLLSTTYSGSFVDGLAAILPCYWIYLEVGRHLVTEGSPDPRFQRWIDTYSGDEFAAAVAEVIALADRVGPTLDPEAQVQARMHFTTTARYEWMFFDAAFRRENWPV</sequence>
<evidence type="ECO:0000256" key="2">
    <source>
        <dbReference type="PIRNR" id="PIRNR003170"/>
    </source>
</evidence>
<dbReference type="GO" id="GO:0009229">
    <property type="term" value="P:thiamine diphosphate biosynthetic process"/>
    <property type="evidence" value="ECO:0007669"/>
    <property type="project" value="UniProtKB-UniPathway"/>
</dbReference>
<dbReference type="InterPro" id="IPR050967">
    <property type="entry name" value="Thiamine_Salvage_TenA"/>
</dbReference>
<name>A0A7I9WPX5_9MYCO</name>
<organism evidence="5 6">
    <name type="scientific">Mycolicibacterium murale</name>
    <dbReference type="NCBI Taxonomy" id="182220"/>
    <lineage>
        <taxon>Bacteria</taxon>
        <taxon>Bacillati</taxon>
        <taxon>Actinomycetota</taxon>
        <taxon>Actinomycetes</taxon>
        <taxon>Mycobacteriales</taxon>
        <taxon>Mycobacteriaceae</taxon>
        <taxon>Mycolicibacterium</taxon>
    </lineage>
</organism>
<evidence type="ECO:0000259" key="4">
    <source>
        <dbReference type="Pfam" id="PF03070"/>
    </source>
</evidence>
<dbReference type="GO" id="GO:0050334">
    <property type="term" value="F:thiaminase activity"/>
    <property type="evidence" value="ECO:0007669"/>
    <property type="project" value="UniProtKB-UniRule"/>
</dbReference>
<dbReference type="PANTHER" id="PTHR43198:SF2">
    <property type="entry name" value="SI:CH1073-67J19.1-RELATED"/>
    <property type="match status" value="1"/>
</dbReference>
<protein>
    <recommendedName>
        <fullName evidence="2">Aminopyrimidine aminohydrolase</fullName>
        <ecNumber evidence="2">3.5.99.2</ecNumber>
    </recommendedName>
</protein>